<evidence type="ECO:0000313" key="2">
    <source>
        <dbReference type="EMBL" id="KAH7985478.1"/>
    </source>
</evidence>
<comment type="caution">
    <text evidence="2">The sequence shown here is derived from an EMBL/GenBank/DDBJ whole genome shotgun (WGS) entry which is preliminary data.</text>
</comment>
<reference evidence="2" key="2">
    <citation type="submission" date="2021-09" db="EMBL/GenBank/DDBJ databases">
        <authorList>
            <person name="Jia N."/>
            <person name="Wang J."/>
            <person name="Shi W."/>
            <person name="Du L."/>
            <person name="Sun Y."/>
            <person name="Zhan W."/>
            <person name="Jiang J."/>
            <person name="Wang Q."/>
            <person name="Zhang B."/>
            <person name="Ji P."/>
            <person name="Sakyi L.B."/>
            <person name="Cui X."/>
            <person name="Yuan T."/>
            <person name="Jiang B."/>
            <person name="Yang W."/>
            <person name="Lam T.T.-Y."/>
            <person name="Chang Q."/>
            <person name="Ding S."/>
            <person name="Wang X."/>
            <person name="Zhu J."/>
            <person name="Ruan X."/>
            <person name="Zhao L."/>
            <person name="Wei J."/>
            <person name="Que T."/>
            <person name="Du C."/>
            <person name="Cheng J."/>
            <person name="Dai P."/>
            <person name="Han X."/>
            <person name="Huang E."/>
            <person name="Gao Y."/>
            <person name="Liu J."/>
            <person name="Shao H."/>
            <person name="Ye R."/>
            <person name="Li L."/>
            <person name="Wei W."/>
            <person name="Wang X."/>
            <person name="Wang C."/>
            <person name="Huo Q."/>
            <person name="Li W."/>
            <person name="Guo W."/>
            <person name="Chen H."/>
            <person name="Chen S."/>
            <person name="Zhou L."/>
            <person name="Zhou L."/>
            <person name="Ni X."/>
            <person name="Tian J."/>
            <person name="Zhou Y."/>
            <person name="Sheng Y."/>
            <person name="Liu T."/>
            <person name="Pan Y."/>
            <person name="Xia L."/>
            <person name="Li J."/>
            <person name="Zhao F."/>
            <person name="Cao W."/>
        </authorList>
    </citation>
    <scope>NUCLEOTIDE SEQUENCE</scope>
    <source>
        <strain evidence="2">Rmic-2018</strain>
        <tissue evidence="2">Larvae</tissue>
    </source>
</reference>
<organism evidence="2 3">
    <name type="scientific">Rhipicephalus microplus</name>
    <name type="common">Cattle tick</name>
    <name type="synonym">Boophilus microplus</name>
    <dbReference type="NCBI Taxonomy" id="6941"/>
    <lineage>
        <taxon>Eukaryota</taxon>
        <taxon>Metazoa</taxon>
        <taxon>Ecdysozoa</taxon>
        <taxon>Arthropoda</taxon>
        <taxon>Chelicerata</taxon>
        <taxon>Arachnida</taxon>
        <taxon>Acari</taxon>
        <taxon>Parasitiformes</taxon>
        <taxon>Ixodida</taxon>
        <taxon>Ixodoidea</taxon>
        <taxon>Ixodidae</taxon>
        <taxon>Rhipicephalinae</taxon>
        <taxon>Rhipicephalus</taxon>
        <taxon>Boophilus</taxon>
    </lineage>
</organism>
<keyword evidence="3" id="KW-1185">Reference proteome</keyword>
<feature type="compositionally biased region" description="Low complexity" evidence="1">
    <location>
        <begin position="295"/>
        <end position="315"/>
    </location>
</feature>
<evidence type="ECO:0000313" key="3">
    <source>
        <dbReference type="Proteomes" id="UP000821866"/>
    </source>
</evidence>
<name>A0A9J6D219_RHIMP</name>
<feature type="region of interest" description="Disordered" evidence="1">
    <location>
        <begin position="1"/>
        <end position="59"/>
    </location>
</feature>
<accession>A0A9J6D219</accession>
<proteinExistence type="predicted"/>
<feature type="compositionally biased region" description="Acidic residues" evidence="1">
    <location>
        <begin position="1"/>
        <end position="10"/>
    </location>
</feature>
<dbReference type="Proteomes" id="UP000821866">
    <property type="component" value="Unassembled WGS sequence"/>
</dbReference>
<feature type="compositionally biased region" description="Polar residues" evidence="1">
    <location>
        <begin position="263"/>
        <end position="272"/>
    </location>
</feature>
<sequence length="338" mass="36046">MPEVEMVEGEEISHEEANRPGWTTALGRNKKARVETPVSAGNASHVGSKGGRRTAAPQGAMKRLAAASRIPRLPRDHIRIIVRPRDGLDVRKGSQIRLAQAIVIAAALAPAETEGDIVCPNIAQNILVVSTPEQKKANAYAAIQQIRISEEMYHVAAYVAAPDNTCKGVIRGVDTDISAARSTSAKRTCATRVEDLVTGPIFAPTPTRGCAGAVGSCLHPMISSARRNVPFAEAHIRRRTKRAKNAFKFLTSCDGEDDGAESASKSLSNSWPKRTGQGIPAWQVLPGRGVPSRRLAAGATAPGAALAPKGALAPGHESRKYLPGRIEPSRSQRCHHQR</sequence>
<protein>
    <submittedName>
        <fullName evidence="2">Uncharacterized protein</fullName>
    </submittedName>
</protein>
<feature type="region of interest" description="Disordered" evidence="1">
    <location>
        <begin position="256"/>
        <end position="338"/>
    </location>
</feature>
<gene>
    <name evidence="2" type="ORF">HPB51_026815</name>
</gene>
<dbReference type="EMBL" id="JABSTU010001764">
    <property type="protein sequence ID" value="KAH7985478.1"/>
    <property type="molecule type" value="Genomic_DNA"/>
</dbReference>
<dbReference type="AlphaFoldDB" id="A0A9J6D219"/>
<reference evidence="2" key="1">
    <citation type="journal article" date="2020" name="Cell">
        <title>Large-Scale Comparative Analyses of Tick Genomes Elucidate Their Genetic Diversity and Vector Capacities.</title>
        <authorList>
            <consortium name="Tick Genome and Microbiome Consortium (TIGMIC)"/>
            <person name="Jia N."/>
            <person name="Wang J."/>
            <person name="Shi W."/>
            <person name="Du L."/>
            <person name="Sun Y."/>
            <person name="Zhan W."/>
            <person name="Jiang J.F."/>
            <person name="Wang Q."/>
            <person name="Zhang B."/>
            <person name="Ji P."/>
            <person name="Bell-Sakyi L."/>
            <person name="Cui X.M."/>
            <person name="Yuan T.T."/>
            <person name="Jiang B.G."/>
            <person name="Yang W.F."/>
            <person name="Lam T.T."/>
            <person name="Chang Q.C."/>
            <person name="Ding S.J."/>
            <person name="Wang X.J."/>
            <person name="Zhu J.G."/>
            <person name="Ruan X.D."/>
            <person name="Zhao L."/>
            <person name="Wei J.T."/>
            <person name="Ye R.Z."/>
            <person name="Que T.C."/>
            <person name="Du C.H."/>
            <person name="Zhou Y.H."/>
            <person name="Cheng J.X."/>
            <person name="Dai P.F."/>
            <person name="Guo W.B."/>
            <person name="Han X.H."/>
            <person name="Huang E.J."/>
            <person name="Li L.F."/>
            <person name="Wei W."/>
            <person name="Gao Y.C."/>
            <person name="Liu J.Z."/>
            <person name="Shao H.Z."/>
            <person name="Wang X."/>
            <person name="Wang C.C."/>
            <person name="Yang T.C."/>
            <person name="Huo Q.B."/>
            <person name="Li W."/>
            <person name="Chen H.Y."/>
            <person name="Chen S.E."/>
            <person name="Zhou L.G."/>
            <person name="Ni X.B."/>
            <person name="Tian J.H."/>
            <person name="Sheng Y."/>
            <person name="Liu T."/>
            <person name="Pan Y.S."/>
            <person name="Xia L.Y."/>
            <person name="Li J."/>
            <person name="Zhao F."/>
            <person name="Cao W.C."/>
        </authorList>
    </citation>
    <scope>NUCLEOTIDE SEQUENCE</scope>
    <source>
        <strain evidence="2">Rmic-2018</strain>
    </source>
</reference>
<evidence type="ECO:0000256" key="1">
    <source>
        <dbReference type="SAM" id="MobiDB-lite"/>
    </source>
</evidence>